<comment type="caution">
    <text evidence="1">The sequence shown here is derived from an EMBL/GenBank/DDBJ whole genome shotgun (WGS) entry which is preliminary data.</text>
</comment>
<dbReference type="PANTHER" id="PTHR33879">
    <property type="entry name" value="17.6 KDA CLASS II HEAT SHOCK PROTEIN-RELATED"/>
    <property type="match status" value="1"/>
</dbReference>
<evidence type="ECO:0008006" key="3">
    <source>
        <dbReference type="Google" id="ProtNLM"/>
    </source>
</evidence>
<protein>
    <recommendedName>
        <fullName evidence="3">SHSP domain-containing protein</fullName>
    </recommendedName>
</protein>
<keyword evidence="2" id="KW-1185">Reference proteome</keyword>
<evidence type="ECO:0000313" key="1">
    <source>
        <dbReference type="EMBL" id="KAL3617475.1"/>
    </source>
</evidence>
<evidence type="ECO:0000313" key="2">
    <source>
        <dbReference type="Proteomes" id="UP001632038"/>
    </source>
</evidence>
<reference evidence="2" key="1">
    <citation type="journal article" date="2024" name="IScience">
        <title>Strigolactones Initiate the Formation of Haustorium-like Structures in Castilleja.</title>
        <authorList>
            <person name="Buerger M."/>
            <person name="Peterson D."/>
            <person name="Chory J."/>
        </authorList>
    </citation>
    <scope>NUCLEOTIDE SEQUENCE [LARGE SCALE GENOMIC DNA]</scope>
</reference>
<dbReference type="EMBL" id="JAVIJP010000081">
    <property type="protein sequence ID" value="KAL3617475.1"/>
    <property type="molecule type" value="Genomic_DNA"/>
</dbReference>
<dbReference type="Proteomes" id="UP001632038">
    <property type="component" value="Unassembled WGS sequence"/>
</dbReference>
<dbReference type="AlphaFoldDB" id="A0ABD3BJ59"/>
<sequence length="170" mass="18352">MGRFHQSGSNPVALQPNSLPITISPALSFHLGLLLALTPKFNSSPQIQFISLTPAPTARSLHTAHAASLSPPPLWRFWLPASTLPELASATYDDGELVVTVPKDVAAADEEDDGAEGLVTLLYLHNLVNGVQGGVDFAKKVRGCWDHWVKNMGDSANFVSFDFIFIPIFS</sequence>
<gene>
    <name evidence="1" type="ORF">CASFOL_037796</name>
</gene>
<name>A0ABD3BJ59_9LAMI</name>
<dbReference type="CDD" id="cd06464">
    <property type="entry name" value="ACD_sHsps-like"/>
    <property type="match status" value="1"/>
</dbReference>
<accession>A0ABD3BJ59</accession>
<organism evidence="1 2">
    <name type="scientific">Castilleja foliolosa</name>
    <dbReference type="NCBI Taxonomy" id="1961234"/>
    <lineage>
        <taxon>Eukaryota</taxon>
        <taxon>Viridiplantae</taxon>
        <taxon>Streptophyta</taxon>
        <taxon>Embryophyta</taxon>
        <taxon>Tracheophyta</taxon>
        <taxon>Spermatophyta</taxon>
        <taxon>Magnoliopsida</taxon>
        <taxon>eudicotyledons</taxon>
        <taxon>Gunneridae</taxon>
        <taxon>Pentapetalae</taxon>
        <taxon>asterids</taxon>
        <taxon>lamiids</taxon>
        <taxon>Lamiales</taxon>
        <taxon>Orobanchaceae</taxon>
        <taxon>Pedicularideae</taxon>
        <taxon>Castillejinae</taxon>
        <taxon>Castilleja</taxon>
    </lineage>
</organism>
<dbReference type="PANTHER" id="PTHR33879:SF3">
    <property type="entry name" value="17.6 KDA CLASS II HEAT SHOCK PROTEIN-RELATED"/>
    <property type="match status" value="1"/>
</dbReference>
<proteinExistence type="predicted"/>